<dbReference type="InterPro" id="IPR009057">
    <property type="entry name" value="Homeodomain-like_sf"/>
</dbReference>
<proteinExistence type="predicted"/>
<dbReference type="AlphaFoldDB" id="A0A1G2HJP6"/>
<sequence length="231" mass="26985">MAKLELKLRVQELRKRGESIKQIAKKLDAPVSTVSTWCRDIKLTPEQIEKLTELQSRGTYKGILKAAEKKREERKEKVELLKKKGIKDIGRISEREFFISGVALYWGEGFKTKGGSVGVSIGNVDMLKFFIKWFEKYLKGDRQKLQLRVTINEQHKNREKFIKKFWIKELNVNAGQFQKTMFISSESPKIYYSRKTYHGTLRVVLPKSTDYLRLINGWIEGLYKITKNMSG</sequence>
<protein>
    <submittedName>
        <fullName evidence="1">Uncharacterized protein</fullName>
    </submittedName>
</protein>
<name>A0A1G2HJP6_9BACT</name>
<evidence type="ECO:0000313" key="1">
    <source>
        <dbReference type="EMBL" id="OGZ62712.1"/>
    </source>
</evidence>
<dbReference type="InterPro" id="IPR036388">
    <property type="entry name" value="WH-like_DNA-bd_sf"/>
</dbReference>
<dbReference type="Gene3D" id="1.10.10.10">
    <property type="entry name" value="Winged helix-like DNA-binding domain superfamily/Winged helix DNA-binding domain"/>
    <property type="match status" value="1"/>
</dbReference>
<dbReference type="EMBL" id="MHOJ01000012">
    <property type="protein sequence ID" value="OGZ62712.1"/>
    <property type="molecule type" value="Genomic_DNA"/>
</dbReference>
<accession>A0A1G2HJP6</accession>
<dbReference type="SUPFAM" id="SSF46689">
    <property type="entry name" value="Homeodomain-like"/>
    <property type="match status" value="1"/>
</dbReference>
<dbReference type="Proteomes" id="UP000178509">
    <property type="component" value="Unassembled WGS sequence"/>
</dbReference>
<organism evidence="1 2">
    <name type="scientific">Candidatus Spechtbacteria bacterium RIFCSPLOWO2_02_FULL_38_8</name>
    <dbReference type="NCBI Taxonomy" id="1802164"/>
    <lineage>
        <taxon>Bacteria</taxon>
        <taxon>Candidatus Spechtiibacteriota</taxon>
    </lineage>
</organism>
<evidence type="ECO:0000313" key="2">
    <source>
        <dbReference type="Proteomes" id="UP000178509"/>
    </source>
</evidence>
<comment type="caution">
    <text evidence="1">The sequence shown here is derived from an EMBL/GenBank/DDBJ whole genome shotgun (WGS) entry which is preliminary data.</text>
</comment>
<gene>
    <name evidence="1" type="ORF">A3H51_02535</name>
</gene>
<reference evidence="1 2" key="1">
    <citation type="journal article" date="2016" name="Nat. Commun.">
        <title>Thousands of microbial genomes shed light on interconnected biogeochemical processes in an aquifer system.</title>
        <authorList>
            <person name="Anantharaman K."/>
            <person name="Brown C.T."/>
            <person name="Hug L.A."/>
            <person name="Sharon I."/>
            <person name="Castelle C.J."/>
            <person name="Probst A.J."/>
            <person name="Thomas B.C."/>
            <person name="Singh A."/>
            <person name="Wilkins M.J."/>
            <person name="Karaoz U."/>
            <person name="Brodie E.L."/>
            <person name="Williams K.H."/>
            <person name="Hubbard S.S."/>
            <person name="Banfield J.F."/>
        </authorList>
    </citation>
    <scope>NUCLEOTIDE SEQUENCE [LARGE SCALE GENOMIC DNA]</scope>
</reference>